<comment type="similarity">
    <text evidence="1 3">Belongs to the UreD family.</text>
</comment>
<accession>A0A9E8Z817</accession>
<dbReference type="GO" id="GO:0016151">
    <property type="term" value="F:nickel cation binding"/>
    <property type="evidence" value="ECO:0007669"/>
    <property type="project" value="UniProtKB-UniRule"/>
</dbReference>
<keyword evidence="3" id="KW-0996">Nickel insertion</keyword>
<dbReference type="Proteomes" id="UP001163152">
    <property type="component" value="Chromosome"/>
</dbReference>
<dbReference type="EMBL" id="CP113797">
    <property type="protein sequence ID" value="WAL58195.1"/>
    <property type="molecule type" value="Genomic_DNA"/>
</dbReference>
<comment type="function">
    <text evidence="3">Required for maturation of urease via the functional incorporation of the urease nickel metallocenter.</text>
</comment>
<organism evidence="4 5">
    <name type="scientific">Thermocoleostomius sinensis A174</name>
    <dbReference type="NCBI Taxonomy" id="2016057"/>
    <lineage>
        <taxon>Bacteria</taxon>
        <taxon>Bacillati</taxon>
        <taxon>Cyanobacteriota</taxon>
        <taxon>Cyanophyceae</taxon>
        <taxon>Oculatellales</taxon>
        <taxon>Oculatellaceae</taxon>
        <taxon>Thermocoleostomius</taxon>
    </lineage>
</organism>
<comment type="subunit">
    <text evidence="3">UreD, UreF and UreG form a complex that acts as a GTP-hydrolysis-dependent molecular chaperone, activating the urease apoprotein by helping to assemble the nickel containing metallocenter of UreC. The UreE protein probably delivers the nickel.</text>
</comment>
<dbReference type="RefSeq" id="WP_268607596.1">
    <property type="nucleotide sequence ID" value="NZ_CP113797.1"/>
</dbReference>
<dbReference type="HAMAP" id="MF_01384">
    <property type="entry name" value="UreD"/>
    <property type="match status" value="1"/>
</dbReference>
<dbReference type="AlphaFoldDB" id="A0A9E8Z817"/>
<evidence type="ECO:0000256" key="2">
    <source>
        <dbReference type="ARBA" id="ARBA00023186"/>
    </source>
</evidence>
<evidence type="ECO:0000313" key="5">
    <source>
        <dbReference type="Proteomes" id="UP001163152"/>
    </source>
</evidence>
<comment type="subcellular location">
    <subcellularLocation>
        <location evidence="3">Cytoplasm</location>
    </subcellularLocation>
</comment>
<dbReference type="PANTHER" id="PTHR33643">
    <property type="entry name" value="UREASE ACCESSORY PROTEIN D"/>
    <property type="match status" value="1"/>
</dbReference>
<name>A0A9E8Z817_9CYAN</name>
<dbReference type="InterPro" id="IPR002669">
    <property type="entry name" value="UreD"/>
</dbReference>
<keyword evidence="2 3" id="KW-0143">Chaperone</keyword>
<proteinExistence type="inferred from homology"/>
<dbReference type="Pfam" id="PF01774">
    <property type="entry name" value="UreD"/>
    <property type="match status" value="1"/>
</dbReference>
<sequence length="292" mass="32507">MSLPSVSPSSSAWHGQLQLTFDRPDQKTLLSRSYNQAPLKIQRPFYPEGDLCHSVMLHTAGGIVGGDRLSVQTHLHSHAQALVTTAAAAKIYDSNGKTAHQSTILTLAAGAYLEWLPQETILFNGALYQQTLRVNLGSEAVWLGWDLVRLGRTARGEQFTTGHWRSHTEIWQGDRLLWVDPQGIDGGSAMMNSPHGLAGASVIASLVFAGRSVPPALVEQVRDLWQTRPPLTQSLLPETGATRLPNGFVCRYRGHSTNEARQWLIQVWQLVRQFHLQRPICIPRVWQLRDMS</sequence>
<dbReference type="PANTHER" id="PTHR33643:SF1">
    <property type="entry name" value="UREASE ACCESSORY PROTEIN D"/>
    <property type="match status" value="1"/>
</dbReference>
<evidence type="ECO:0000256" key="1">
    <source>
        <dbReference type="ARBA" id="ARBA00007177"/>
    </source>
</evidence>
<keyword evidence="3" id="KW-0963">Cytoplasm</keyword>
<dbReference type="KEGG" id="tsin:OXH18_13460"/>
<reference evidence="4" key="1">
    <citation type="submission" date="2022-12" db="EMBL/GenBank/DDBJ databases">
        <title>Polyphasic identification of a Novel Hot-Spring Cyanobacterium Ocullathermofonsia sinensis gen nov. sp. nov. and Genomic Insights on its Adaptations to the Thermal Habitat.</title>
        <authorList>
            <person name="Daroch M."/>
            <person name="Tang J."/>
            <person name="Jiang Y."/>
        </authorList>
    </citation>
    <scope>NUCLEOTIDE SEQUENCE</scope>
    <source>
        <strain evidence="4">PKUAC-SCTA174</strain>
    </source>
</reference>
<evidence type="ECO:0000256" key="3">
    <source>
        <dbReference type="HAMAP-Rule" id="MF_01384"/>
    </source>
</evidence>
<keyword evidence="5" id="KW-1185">Reference proteome</keyword>
<evidence type="ECO:0000313" key="4">
    <source>
        <dbReference type="EMBL" id="WAL58195.1"/>
    </source>
</evidence>
<dbReference type="GO" id="GO:0005737">
    <property type="term" value="C:cytoplasm"/>
    <property type="evidence" value="ECO:0007669"/>
    <property type="project" value="UniProtKB-SubCell"/>
</dbReference>
<protein>
    <recommendedName>
        <fullName evidence="3">Urease accessory protein UreD</fullName>
    </recommendedName>
</protein>
<gene>
    <name evidence="3" type="primary">ureD</name>
    <name evidence="4" type="ORF">OXH18_13460</name>
</gene>